<feature type="domain" description="Glycosyltransferase subfamily 4-like N-terminal" evidence="3">
    <location>
        <begin position="16"/>
        <end position="177"/>
    </location>
</feature>
<feature type="domain" description="Glycosyl transferase family 1" evidence="2">
    <location>
        <begin position="190"/>
        <end position="346"/>
    </location>
</feature>
<dbReference type="EMBL" id="MGHS01000035">
    <property type="protein sequence ID" value="OGM76236.1"/>
    <property type="molecule type" value="Genomic_DNA"/>
</dbReference>
<dbReference type="CDD" id="cd03809">
    <property type="entry name" value="GT4_MtfB-like"/>
    <property type="match status" value="1"/>
</dbReference>
<dbReference type="GO" id="GO:0016757">
    <property type="term" value="F:glycosyltransferase activity"/>
    <property type="evidence" value="ECO:0007669"/>
    <property type="project" value="InterPro"/>
</dbReference>
<evidence type="ECO:0000313" key="4">
    <source>
        <dbReference type="EMBL" id="OGM76236.1"/>
    </source>
</evidence>
<evidence type="ECO:0000259" key="2">
    <source>
        <dbReference type="Pfam" id="PF00534"/>
    </source>
</evidence>
<dbReference type="SUPFAM" id="SSF53756">
    <property type="entry name" value="UDP-Glycosyltransferase/glycogen phosphorylase"/>
    <property type="match status" value="1"/>
</dbReference>
<dbReference type="InterPro" id="IPR001296">
    <property type="entry name" value="Glyco_trans_1"/>
</dbReference>
<dbReference type="Gene3D" id="3.40.50.2000">
    <property type="entry name" value="Glycogen Phosphorylase B"/>
    <property type="match status" value="2"/>
</dbReference>
<dbReference type="InterPro" id="IPR028098">
    <property type="entry name" value="Glyco_trans_4-like_N"/>
</dbReference>
<dbReference type="STRING" id="1802532.A2210_02195"/>
<proteinExistence type="predicted"/>
<evidence type="ECO:0000313" key="5">
    <source>
        <dbReference type="Proteomes" id="UP000177855"/>
    </source>
</evidence>
<dbReference type="Proteomes" id="UP000177855">
    <property type="component" value="Unassembled WGS sequence"/>
</dbReference>
<evidence type="ECO:0000259" key="3">
    <source>
        <dbReference type="Pfam" id="PF13439"/>
    </source>
</evidence>
<keyword evidence="1" id="KW-0808">Transferase</keyword>
<reference evidence="4 5" key="1">
    <citation type="journal article" date="2016" name="Nat. Commun.">
        <title>Thousands of microbial genomes shed light on interconnected biogeochemical processes in an aquifer system.</title>
        <authorList>
            <person name="Anantharaman K."/>
            <person name="Brown C.T."/>
            <person name="Hug L.A."/>
            <person name="Sharon I."/>
            <person name="Castelle C.J."/>
            <person name="Probst A.J."/>
            <person name="Thomas B.C."/>
            <person name="Singh A."/>
            <person name="Wilkins M.J."/>
            <person name="Karaoz U."/>
            <person name="Brodie E.L."/>
            <person name="Williams K.H."/>
            <person name="Hubbard S.S."/>
            <person name="Banfield J.F."/>
        </authorList>
    </citation>
    <scope>NUCLEOTIDE SEQUENCE [LARGE SCALE GENOMIC DNA]</scope>
</reference>
<dbReference type="Pfam" id="PF00534">
    <property type="entry name" value="Glycos_transf_1"/>
    <property type="match status" value="1"/>
</dbReference>
<dbReference type="Pfam" id="PF13439">
    <property type="entry name" value="Glyco_transf_4"/>
    <property type="match status" value="1"/>
</dbReference>
<protein>
    <recommendedName>
        <fullName evidence="6">Glycosyl transferase family 1 domain-containing protein</fullName>
    </recommendedName>
</protein>
<dbReference type="PANTHER" id="PTHR46401">
    <property type="entry name" value="GLYCOSYLTRANSFERASE WBBK-RELATED"/>
    <property type="match status" value="1"/>
</dbReference>
<evidence type="ECO:0008006" key="6">
    <source>
        <dbReference type="Google" id="ProtNLM"/>
    </source>
</evidence>
<organism evidence="4 5">
    <name type="scientific">Candidatus Woesebacteria bacterium RIFOXYA1_FULL_40_18</name>
    <dbReference type="NCBI Taxonomy" id="1802532"/>
    <lineage>
        <taxon>Bacteria</taxon>
        <taxon>Candidatus Woeseibacteriota</taxon>
    </lineage>
</organism>
<comment type="caution">
    <text evidence="4">The sequence shown here is derived from an EMBL/GenBank/DDBJ whole genome shotgun (WGS) entry which is preliminary data.</text>
</comment>
<dbReference type="PANTHER" id="PTHR46401:SF2">
    <property type="entry name" value="GLYCOSYLTRANSFERASE WBBK-RELATED"/>
    <property type="match status" value="1"/>
</dbReference>
<sequence>MKIVIDARLYGLEHAGLGRYAINLIEELKKIDRKNEYVILLRKKYFDRLKFPENWKKVLADFRHYTLTEQVRLPKILSDEKPDLVHFLHMNVPIFYKGKFVVTVHDLLMQKHRGSAATTLPFFAYFPKLAAAKLIFRHAVSAAEKIIVPSNAVKDEVVSFYHVDPGKITVTYEGANIKFKMNNPPRSENLKLKIKEPYFVYVGNAYPHKNLERAIKVFVSKKILFVIVSSRGIFTKKLEEEIRSLKAEKYIKLLGFVPDNELGDILKNSLGFIYPSLSEGFGLPGLEAMSAQTLVLASDIPVFREVYKDVPIYFDPYDTDSIKMAIEKAITMDKEERNKIIQKGKELVNNYSWAKMAEETLKIYEGCNRLRSG</sequence>
<accession>A0A1F8CJH1</accession>
<evidence type="ECO:0000256" key="1">
    <source>
        <dbReference type="ARBA" id="ARBA00022679"/>
    </source>
</evidence>
<dbReference type="AlphaFoldDB" id="A0A1F8CJH1"/>
<gene>
    <name evidence="4" type="ORF">A2210_02195</name>
</gene>
<name>A0A1F8CJH1_9BACT</name>